<accession>A0AAX6HP28</accession>
<reference evidence="2" key="1">
    <citation type="journal article" date="2023" name="GigaByte">
        <title>Genome assembly of the bearded iris, Iris pallida Lam.</title>
        <authorList>
            <person name="Bruccoleri R.E."/>
            <person name="Oakeley E.J."/>
            <person name="Faust A.M.E."/>
            <person name="Altorfer M."/>
            <person name="Dessus-Babus S."/>
            <person name="Burckhardt D."/>
            <person name="Oertli M."/>
            <person name="Naumann U."/>
            <person name="Petersen F."/>
            <person name="Wong J."/>
        </authorList>
    </citation>
    <scope>NUCLEOTIDE SEQUENCE</scope>
    <source>
        <strain evidence="2">GSM-AAB239-AS_SAM_17_03QT</strain>
    </source>
</reference>
<organism evidence="2 3">
    <name type="scientific">Iris pallida</name>
    <name type="common">Sweet iris</name>
    <dbReference type="NCBI Taxonomy" id="29817"/>
    <lineage>
        <taxon>Eukaryota</taxon>
        <taxon>Viridiplantae</taxon>
        <taxon>Streptophyta</taxon>
        <taxon>Embryophyta</taxon>
        <taxon>Tracheophyta</taxon>
        <taxon>Spermatophyta</taxon>
        <taxon>Magnoliopsida</taxon>
        <taxon>Liliopsida</taxon>
        <taxon>Asparagales</taxon>
        <taxon>Iridaceae</taxon>
        <taxon>Iridoideae</taxon>
        <taxon>Irideae</taxon>
        <taxon>Iris</taxon>
    </lineage>
</organism>
<dbReference type="AlphaFoldDB" id="A0AAX6HP28"/>
<dbReference type="EMBL" id="JANAVB010007440">
    <property type="protein sequence ID" value="KAJ6842588.1"/>
    <property type="molecule type" value="Genomic_DNA"/>
</dbReference>
<protein>
    <submittedName>
        <fullName evidence="2">Uncharacterized protein</fullName>
    </submittedName>
</protein>
<keyword evidence="1" id="KW-1133">Transmembrane helix</keyword>
<name>A0AAX6HP28_IRIPA</name>
<evidence type="ECO:0000313" key="2">
    <source>
        <dbReference type="EMBL" id="KAJ6842588.1"/>
    </source>
</evidence>
<reference evidence="2" key="2">
    <citation type="submission" date="2023-04" db="EMBL/GenBank/DDBJ databases">
        <authorList>
            <person name="Bruccoleri R.E."/>
            <person name="Oakeley E.J."/>
            <person name="Faust A.-M."/>
            <person name="Dessus-Babus S."/>
            <person name="Altorfer M."/>
            <person name="Burckhardt D."/>
            <person name="Oertli M."/>
            <person name="Naumann U."/>
            <person name="Petersen F."/>
            <person name="Wong J."/>
        </authorList>
    </citation>
    <scope>NUCLEOTIDE SEQUENCE</scope>
    <source>
        <strain evidence="2">GSM-AAB239-AS_SAM_17_03QT</strain>
        <tissue evidence="2">Leaf</tissue>
    </source>
</reference>
<keyword evidence="1" id="KW-0472">Membrane</keyword>
<keyword evidence="3" id="KW-1185">Reference proteome</keyword>
<proteinExistence type="predicted"/>
<comment type="caution">
    <text evidence="2">The sequence shown here is derived from an EMBL/GenBank/DDBJ whole genome shotgun (WGS) entry which is preliminary data.</text>
</comment>
<evidence type="ECO:0000313" key="3">
    <source>
        <dbReference type="Proteomes" id="UP001140949"/>
    </source>
</evidence>
<keyword evidence="1" id="KW-0812">Transmembrane</keyword>
<feature type="transmembrane region" description="Helical" evidence="1">
    <location>
        <begin position="88"/>
        <end position="112"/>
    </location>
</feature>
<dbReference type="Proteomes" id="UP001140949">
    <property type="component" value="Unassembled WGS sequence"/>
</dbReference>
<evidence type="ECO:0000256" key="1">
    <source>
        <dbReference type="SAM" id="Phobius"/>
    </source>
</evidence>
<gene>
    <name evidence="2" type="ORF">M6B38_301750</name>
</gene>
<sequence>MSFRESSAAAVFQYLASASEAGAGADDTVVRVGVAVGLGLLPRVREKRRECNLLPGLLREELMVLSTGTTVFLSRDEGRHLLQRTEKLLLLLLLLAVLLLVSCGGVESAGAYMEMRRLLTLSSFVLSPLFLHRHLRNLFTNKYKSIIISNYSEEIKGYCLHGYILE</sequence>